<dbReference type="SUPFAM" id="SSF103084">
    <property type="entry name" value="Holliday junction resolvase RusA"/>
    <property type="match status" value="1"/>
</dbReference>
<gene>
    <name evidence="1" type="ORF">NCTC7688_01207</name>
</gene>
<sequence length="147" mass="17272">MKRIELKVDTPMASPRPRFRNVGKYVQTYMPAKYTNHKRMLRKQMPYMMIDKPIRLTIEFHFPLLKSWSEKKHVAMVGQYKRTKPDIDNLIKTVLDAANGHLWNDDNQIVEIRSFKKYAKEPKIIMHIEIEGDSNGTNNHTTNQSGS</sequence>
<dbReference type="GO" id="GO:0006310">
    <property type="term" value="P:DNA recombination"/>
    <property type="evidence" value="ECO:0007669"/>
    <property type="project" value="InterPro"/>
</dbReference>
<dbReference type="InterPro" id="IPR036614">
    <property type="entry name" value="RusA-like_sf"/>
</dbReference>
<reference evidence="1 2" key="1">
    <citation type="submission" date="2018-06" db="EMBL/GenBank/DDBJ databases">
        <authorList>
            <consortium name="Pathogen Informatics"/>
            <person name="Doyle S."/>
        </authorList>
    </citation>
    <scope>NUCLEOTIDE SEQUENCE [LARGE SCALE GENOMIC DNA]</scope>
    <source>
        <strain evidence="1 2">NCTC7688</strain>
    </source>
</reference>
<dbReference type="InterPro" id="IPR008822">
    <property type="entry name" value="Endonuclease_RusA-like"/>
</dbReference>
<evidence type="ECO:0000313" key="2">
    <source>
        <dbReference type="Proteomes" id="UP000254707"/>
    </source>
</evidence>
<dbReference type="Pfam" id="PF05866">
    <property type="entry name" value="RusA"/>
    <property type="match status" value="1"/>
</dbReference>
<dbReference type="Proteomes" id="UP000254707">
    <property type="component" value="Unassembled WGS sequence"/>
</dbReference>
<protein>
    <submittedName>
        <fullName evidence="1">Putative holliday junction resolvase, phage associated</fullName>
    </submittedName>
</protein>
<accession>A0A380HK32</accession>
<dbReference type="Gene3D" id="3.30.1330.70">
    <property type="entry name" value="Holliday junction resolvase RusA"/>
    <property type="match status" value="1"/>
</dbReference>
<dbReference type="AlphaFoldDB" id="A0A380HK32"/>
<name>A0A380HK32_STASA</name>
<dbReference type="GO" id="GO:0006281">
    <property type="term" value="P:DNA repair"/>
    <property type="evidence" value="ECO:0007669"/>
    <property type="project" value="InterPro"/>
</dbReference>
<dbReference type="EMBL" id="UHED01000001">
    <property type="protein sequence ID" value="SUM82653.1"/>
    <property type="molecule type" value="Genomic_DNA"/>
</dbReference>
<proteinExistence type="predicted"/>
<evidence type="ECO:0000313" key="1">
    <source>
        <dbReference type="EMBL" id="SUM82653.1"/>
    </source>
</evidence>
<dbReference type="GO" id="GO:0000287">
    <property type="term" value="F:magnesium ion binding"/>
    <property type="evidence" value="ECO:0007669"/>
    <property type="project" value="InterPro"/>
</dbReference>
<organism evidence="1 2">
    <name type="scientific">Staphylococcus saprophyticus</name>
    <dbReference type="NCBI Taxonomy" id="29385"/>
    <lineage>
        <taxon>Bacteria</taxon>
        <taxon>Bacillati</taxon>
        <taxon>Bacillota</taxon>
        <taxon>Bacilli</taxon>
        <taxon>Bacillales</taxon>
        <taxon>Staphylococcaceae</taxon>
        <taxon>Staphylococcus</taxon>
    </lineage>
</organism>
<dbReference type="RefSeq" id="WP_115340530.1">
    <property type="nucleotide sequence ID" value="NZ_UHED01000001.1"/>
</dbReference>